<evidence type="ECO:0000259" key="1">
    <source>
        <dbReference type="Pfam" id="PF02036"/>
    </source>
</evidence>
<protein>
    <submittedName>
        <fullName evidence="2">SCP2 sterol-binding domain-containing protein</fullName>
    </submittedName>
</protein>
<evidence type="ECO:0000313" key="3">
    <source>
        <dbReference type="Proteomes" id="UP001277761"/>
    </source>
</evidence>
<dbReference type="RefSeq" id="WP_319955090.1">
    <property type="nucleotide sequence ID" value="NZ_JAXAVX010000009.1"/>
</dbReference>
<proteinExistence type="predicted"/>
<evidence type="ECO:0000313" key="2">
    <source>
        <dbReference type="EMBL" id="MDX8152939.1"/>
    </source>
</evidence>
<organism evidence="2 3">
    <name type="scientific">Patulibacter brassicae</name>
    <dbReference type="NCBI Taxonomy" id="1705717"/>
    <lineage>
        <taxon>Bacteria</taxon>
        <taxon>Bacillati</taxon>
        <taxon>Actinomycetota</taxon>
        <taxon>Thermoleophilia</taxon>
        <taxon>Solirubrobacterales</taxon>
        <taxon>Patulibacteraceae</taxon>
        <taxon>Patulibacter</taxon>
    </lineage>
</organism>
<dbReference type="InterPro" id="IPR003033">
    <property type="entry name" value="SCP2_sterol-bd_dom"/>
</dbReference>
<reference evidence="2 3" key="1">
    <citation type="submission" date="2023-11" db="EMBL/GenBank/DDBJ databases">
        <authorList>
            <person name="Xu M."/>
            <person name="Jiang T."/>
        </authorList>
    </citation>
    <scope>NUCLEOTIDE SEQUENCE [LARGE SCALE GENOMIC DNA]</scope>
    <source>
        <strain evidence="2 3">SD</strain>
    </source>
</reference>
<keyword evidence="3" id="KW-1185">Reference proteome</keyword>
<dbReference type="InterPro" id="IPR036527">
    <property type="entry name" value="SCP2_sterol-bd_dom_sf"/>
</dbReference>
<sequence length="143" mass="15461">MLFTTADDVHDHLGRLLQELANDPDLGSRLTHLDLVLQLRCRHPDATVTLVARAADAPRVVVGEPGDDVPQPDVTLTMDADVAHHLWLGQQNVAIGIARGLIQAKGDGRKVIDLLGLTNDIVPRYEQLLRAAGREDLLTTAAA</sequence>
<dbReference type="Proteomes" id="UP001277761">
    <property type="component" value="Unassembled WGS sequence"/>
</dbReference>
<dbReference type="SUPFAM" id="SSF55718">
    <property type="entry name" value="SCP-like"/>
    <property type="match status" value="1"/>
</dbReference>
<dbReference type="Gene3D" id="3.30.1050.10">
    <property type="entry name" value="SCP2 sterol-binding domain"/>
    <property type="match status" value="1"/>
</dbReference>
<dbReference type="EMBL" id="JAXAVX010000009">
    <property type="protein sequence ID" value="MDX8152939.1"/>
    <property type="molecule type" value="Genomic_DNA"/>
</dbReference>
<name>A0ABU4VMT8_9ACTN</name>
<accession>A0ABU4VMT8</accession>
<feature type="domain" description="SCP2" evidence="1">
    <location>
        <begin position="16"/>
        <end position="108"/>
    </location>
</feature>
<comment type="caution">
    <text evidence="2">The sequence shown here is derived from an EMBL/GenBank/DDBJ whole genome shotgun (WGS) entry which is preliminary data.</text>
</comment>
<gene>
    <name evidence="2" type="ORF">SK069_15175</name>
</gene>
<dbReference type="Pfam" id="PF02036">
    <property type="entry name" value="SCP2"/>
    <property type="match status" value="1"/>
</dbReference>